<gene>
    <name evidence="2" type="ORF">CFOL_v3_35350</name>
</gene>
<evidence type="ECO:0000259" key="1">
    <source>
        <dbReference type="Pfam" id="PF10536"/>
    </source>
</evidence>
<protein>
    <submittedName>
        <fullName evidence="2">PMD domain-containing protein</fullName>
    </submittedName>
</protein>
<dbReference type="InParanoid" id="A0A1Q3DHE4"/>
<accession>A0A1Q3DHE4</accession>
<proteinExistence type="predicted"/>
<dbReference type="InterPro" id="IPR019557">
    <property type="entry name" value="AminoTfrase-like_pln_mobile"/>
</dbReference>
<dbReference type="Proteomes" id="UP000187406">
    <property type="component" value="Unassembled WGS sequence"/>
</dbReference>
<dbReference type="EMBL" id="BDDD01008469">
    <property type="protein sequence ID" value="GAV91966.1"/>
    <property type="molecule type" value="Genomic_DNA"/>
</dbReference>
<evidence type="ECO:0000313" key="3">
    <source>
        <dbReference type="Proteomes" id="UP000187406"/>
    </source>
</evidence>
<dbReference type="AlphaFoldDB" id="A0A1Q3DHE4"/>
<evidence type="ECO:0000313" key="2">
    <source>
        <dbReference type="EMBL" id="GAV91966.1"/>
    </source>
</evidence>
<feature type="domain" description="Aminotransferase-like plant mobile" evidence="1">
    <location>
        <begin position="28"/>
        <end position="114"/>
    </location>
</feature>
<sequence>MCCSIRVVGKCCSQIVPKCKTTHSALPKRPSFNSWILYFFKEVDKNNRSYEGEGFKTDMQLIAFLVMWFSRYIFPRNPRDGVSWRVFPLALKLAKRTSFGLAHDFLGRFYERLDFYKTYFGSCKN</sequence>
<dbReference type="Pfam" id="PF10536">
    <property type="entry name" value="PMD"/>
    <property type="match status" value="1"/>
</dbReference>
<organism evidence="2 3">
    <name type="scientific">Cephalotus follicularis</name>
    <name type="common">Albany pitcher plant</name>
    <dbReference type="NCBI Taxonomy" id="3775"/>
    <lineage>
        <taxon>Eukaryota</taxon>
        <taxon>Viridiplantae</taxon>
        <taxon>Streptophyta</taxon>
        <taxon>Embryophyta</taxon>
        <taxon>Tracheophyta</taxon>
        <taxon>Spermatophyta</taxon>
        <taxon>Magnoliopsida</taxon>
        <taxon>eudicotyledons</taxon>
        <taxon>Gunneridae</taxon>
        <taxon>Pentapetalae</taxon>
        <taxon>rosids</taxon>
        <taxon>fabids</taxon>
        <taxon>Oxalidales</taxon>
        <taxon>Cephalotaceae</taxon>
        <taxon>Cephalotus</taxon>
    </lineage>
</organism>
<name>A0A1Q3DHE4_CEPFO</name>
<reference evidence="3" key="1">
    <citation type="submission" date="2016-04" db="EMBL/GenBank/DDBJ databases">
        <title>Cephalotus genome sequencing.</title>
        <authorList>
            <person name="Fukushima K."/>
            <person name="Hasebe M."/>
            <person name="Fang X."/>
        </authorList>
    </citation>
    <scope>NUCLEOTIDE SEQUENCE [LARGE SCALE GENOMIC DNA]</scope>
    <source>
        <strain evidence="3">cv. St1</strain>
    </source>
</reference>
<keyword evidence="3" id="KW-1185">Reference proteome</keyword>
<comment type="caution">
    <text evidence="2">The sequence shown here is derived from an EMBL/GenBank/DDBJ whole genome shotgun (WGS) entry which is preliminary data.</text>
</comment>